<dbReference type="InterPro" id="IPR006059">
    <property type="entry name" value="SBP"/>
</dbReference>
<gene>
    <name evidence="2" type="ORF">GQF02_08955</name>
</gene>
<organism evidence="2 3">
    <name type="scientific">Craterilacuibacter sinensis</name>
    <dbReference type="NCBI Taxonomy" id="2686017"/>
    <lineage>
        <taxon>Bacteria</taxon>
        <taxon>Pseudomonadati</taxon>
        <taxon>Pseudomonadota</taxon>
        <taxon>Betaproteobacteria</taxon>
        <taxon>Neisseriales</taxon>
        <taxon>Neisseriaceae</taxon>
        <taxon>Craterilacuibacter</taxon>
    </lineage>
</organism>
<proteinExistence type="predicted"/>
<protein>
    <submittedName>
        <fullName evidence="2">ABC transporter substrate-binding protein</fullName>
    </submittedName>
</protein>
<evidence type="ECO:0000256" key="1">
    <source>
        <dbReference type="SAM" id="SignalP"/>
    </source>
</evidence>
<dbReference type="AlphaFoldDB" id="A0A845BLJ5"/>
<dbReference type="Proteomes" id="UP000467214">
    <property type="component" value="Unassembled WGS sequence"/>
</dbReference>
<feature type="signal peptide" evidence="1">
    <location>
        <begin position="1"/>
        <end position="20"/>
    </location>
</feature>
<dbReference type="PIRSF" id="PIRSF029172">
    <property type="entry name" value="UCP029172_ABC_sbc_YnjB"/>
    <property type="match status" value="1"/>
</dbReference>
<dbReference type="RefSeq" id="WP_160796497.1">
    <property type="nucleotide sequence ID" value="NZ_WSSB01000007.1"/>
</dbReference>
<dbReference type="InterPro" id="IPR027020">
    <property type="entry name" value="YnjB"/>
</dbReference>
<keyword evidence="3" id="KW-1185">Reference proteome</keyword>
<dbReference type="NCBIfam" id="NF008633">
    <property type="entry name" value="PRK11622.1"/>
    <property type="match status" value="1"/>
</dbReference>
<keyword evidence="1" id="KW-0732">Signal</keyword>
<dbReference type="EMBL" id="WSSB01000007">
    <property type="protein sequence ID" value="MXR37099.1"/>
    <property type="molecule type" value="Genomic_DNA"/>
</dbReference>
<accession>A0A845BLJ5</accession>
<evidence type="ECO:0000313" key="3">
    <source>
        <dbReference type="Proteomes" id="UP000467214"/>
    </source>
</evidence>
<comment type="caution">
    <text evidence="2">The sequence shown here is derived from an EMBL/GenBank/DDBJ whole genome shotgun (WGS) entry which is preliminary data.</text>
</comment>
<dbReference type="SUPFAM" id="SSF53850">
    <property type="entry name" value="Periplasmic binding protein-like II"/>
    <property type="match status" value="1"/>
</dbReference>
<dbReference type="Gene3D" id="3.40.190.10">
    <property type="entry name" value="Periplasmic binding protein-like II"/>
    <property type="match status" value="2"/>
</dbReference>
<name>A0A845BLJ5_9NEIS</name>
<sequence length="393" mass="42563">MKYTLLATLVLSLLSPAARANWDQTLAQARGQTVYFNAWGGSEAINRYIAWAGNETQKRYGVSVKHVKTADTAEVIRRIAAEKAAGRTQGGSVDLVWINGENFRAMKNQALLSAPFARTLPNWRYVDLKKPVERDFAEPTQGLESPWGGAQLTFIADRSRVPAPPDSVASLLAFAKAHPGRVSYPKPPQFHGTSFLKQALLELAPNPALLQQPVTAAVFARETRALWAYLDQLHPLLWRKGQAFAASGEQTLQMMADGELLLGISFNPNEVPNLITAKRLPKTAYSYGHKGGTLANVHFVAIPFNARSAAGAKVLANFLLSPEAQVKKADVAIWGDPSVLDPAKLPAAQGAALRQSATGSLPASVKTLAEPHASWVDALEKEWLRRYGKAGGT</sequence>
<dbReference type="PANTHER" id="PTHR42779">
    <property type="entry name" value="PROTEIN YNJB"/>
    <property type="match status" value="1"/>
</dbReference>
<dbReference type="PANTHER" id="PTHR42779:SF1">
    <property type="entry name" value="PROTEIN YNJB"/>
    <property type="match status" value="1"/>
</dbReference>
<reference evidence="2 3" key="1">
    <citation type="submission" date="2019-12" db="EMBL/GenBank/DDBJ databases">
        <title>Neisseriaceae gen. nov. sp. Genome sequencing and assembly.</title>
        <authorList>
            <person name="Liu Z."/>
            <person name="Li A."/>
        </authorList>
    </citation>
    <scope>NUCLEOTIDE SEQUENCE [LARGE SCALE GENOMIC DNA]</scope>
    <source>
        <strain evidence="2 3">B2N2-7</strain>
    </source>
</reference>
<dbReference type="Pfam" id="PF13416">
    <property type="entry name" value="SBP_bac_8"/>
    <property type="match status" value="1"/>
</dbReference>
<evidence type="ECO:0000313" key="2">
    <source>
        <dbReference type="EMBL" id="MXR37099.1"/>
    </source>
</evidence>
<feature type="chain" id="PRO_5032453108" evidence="1">
    <location>
        <begin position="21"/>
        <end position="393"/>
    </location>
</feature>